<evidence type="ECO:0000256" key="1">
    <source>
        <dbReference type="SAM" id="MobiDB-lite"/>
    </source>
</evidence>
<dbReference type="EMBL" id="OV696694">
    <property type="protein sequence ID" value="CAH1273913.1"/>
    <property type="molecule type" value="Genomic_DNA"/>
</dbReference>
<feature type="region of interest" description="Disordered" evidence="1">
    <location>
        <begin position="96"/>
        <end position="196"/>
    </location>
</feature>
<feature type="transmembrane region" description="Helical" evidence="2">
    <location>
        <begin position="42"/>
        <end position="63"/>
    </location>
</feature>
<dbReference type="Proteomes" id="UP000838412">
    <property type="component" value="Chromosome 9"/>
</dbReference>
<evidence type="ECO:0000313" key="3">
    <source>
        <dbReference type="EMBL" id="CAH1273913.1"/>
    </source>
</evidence>
<keyword evidence="4" id="KW-1185">Reference proteome</keyword>
<keyword evidence="2" id="KW-1133">Transmembrane helix</keyword>
<proteinExistence type="predicted"/>
<name>A0A8K0EYQ4_BRALA</name>
<dbReference type="OrthoDB" id="10064459at2759"/>
<dbReference type="AlphaFoldDB" id="A0A8K0EYQ4"/>
<gene>
    <name evidence="3" type="primary">Hypp5230</name>
    <name evidence="3" type="ORF">BLAG_LOCUS25105</name>
</gene>
<evidence type="ECO:0000313" key="4">
    <source>
        <dbReference type="Proteomes" id="UP000838412"/>
    </source>
</evidence>
<sequence length="196" mass="22891">MPERSVNCPLPRDGRTWIALIFFILIGGMLLLLGLYFFIRTLIWAIGVVIIALVIVFMCIFMFCPKCLTACTCNGGGEAEKEHSYEGSCRYAKDGEAARSRKRRRQRRRSSSGSSSDDSEYERERRRRKRRRKERRSRSRDDSDDSYDDIRYEDETRRRKGKEKDDNDANEKRKKWMPACVARRRDSGSDSGLDVP</sequence>
<reference evidence="3" key="1">
    <citation type="submission" date="2022-01" db="EMBL/GenBank/DDBJ databases">
        <authorList>
            <person name="Braso-Vives M."/>
        </authorList>
    </citation>
    <scope>NUCLEOTIDE SEQUENCE</scope>
</reference>
<organism evidence="3 4">
    <name type="scientific">Branchiostoma lanceolatum</name>
    <name type="common">Common lancelet</name>
    <name type="synonym">Amphioxus lanceolatum</name>
    <dbReference type="NCBI Taxonomy" id="7740"/>
    <lineage>
        <taxon>Eukaryota</taxon>
        <taxon>Metazoa</taxon>
        <taxon>Chordata</taxon>
        <taxon>Cephalochordata</taxon>
        <taxon>Leptocardii</taxon>
        <taxon>Amphioxiformes</taxon>
        <taxon>Branchiostomatidae</taxon>
        <taxon>Branchiostoma</taxon>
    </lineage>
</organism>
<keyword evidence="2" id="KW-0812">Transmembrane</keyword>
<evidence type="ECO:0000256" key="2">
    <source>
        <dbReference type="SAM" id="Phobius"/>
    </source>
</evidence>
<feature type="transmembrane region" description="Helical" evidence="2">
    <location>
        <begin position="16"/>
        <end position="35"/>
    </location>
</feature>
<keyword evidence="2" id="KW-0472">Membrane</keyword>
<feature type="compositionally biased region" description="Basic residues" evidence="1">
    <location>
        <begin position="100"/>
        <end position="110"/>
    </location>
</feature>
<accession>A0A8K0EYQ4</accession>
<feature type="compositionally biased region" description="Basic residues" evidence="1">
    <location>
        <begin position="125"/>
        <end position="138"/>
    </location>
</feature>
<protein>
    <submittedName>
        <fullName evidence="3">Hypp5230 protein</fullName>
    </submittedName>
</protein>
<feature type="compositionally biased region" description="Basic and acidic residues" evidence="1">
    <location>
        <begin position="148"/>
        <end position="171"/>
    </location>
</feature>